<evidence type="ECO:0000256" key="7">
    <source>
        <dbReference type="ARBA" id="ARBA00023180"/>
    </source>
</evidence>
<evidence type="ECO:0000256" key="4">
    <source>
        <dbReference type="ARBA" id="ARBA00022692"/>
    </source>
</evidence>
<evidence type="ECO:0000256" key="1">
    <source>
        <dbReference type="ARBA" id="ARBA00004370"/>
    </source>
</evidence>
<name>A0AAJ0FCN8_9PEZI</name>
<keyword evidence="3" id="KW-0808">Transferase</keyword>
<evidence type="ECO:0000256" key="6">
    <source>
        <dbReference type="ARBA" id="ARBA00023136"/>
    </source>
</evidence>
<keyword evidence="2" id="KW-0328">Glycosyltransferase</keyword>
<proteinExistence type="predicted"/>
<keyword evidence="4 8" id="KW-0812">Transmembrane</keyword>
<dbReference type="GO" id="GO:0016020">
    <property type="term" value="C:membrane"/>
    <property type="evidence" value="ECO:0007669"/>
    <property type="project" value="UniProtKB-SubCell"/>
</dbReference>
<comment type="subcellular location">
    <subcellularLocation>
        <location evidence="1">Membrane</location>
    </subcellularLocation>
</comment>
<accession>A0AAJ0FCN8</accession>
<dbReference type="SUPFAM" id="SSF53448">
    <property type="entry name" value="Nucleotide-diphospho-sugar transferases"/>
    <property type="match status" value="1"/>
</dbReference>
<dbReference type="Proteomes" id="UP001239445">
    <property type="component" value="Unassembled WGS sequence"/>
</dbReference>
<evidence type="ECO:0000256" key="2">
    <source>
        <dbReference type="ARBA" id="ARBA00022676"/>
    </source>
</evidence>
<dbReference type="GO" id="GO:0016757">
    <property type="term" value="F:glycosyltransferase activity"/>
    <property type="evidence" value="ECO:0007669"/>
    <property type="project" value="UniProtKB-KW"/>
</dbReference>
<dbReference type="Gene3D" id="3.90.550.10">
    <property type="entry name" value="Spore Coat Polysaccharide Biosynthesis Protein SpsA, Chain A"/>
    <property type="match status" value="1"/>
</dbReference>
<dbReference type="InterPro" id="IPR029044">
    <property type="entry name" value="Nucleotide-diphossugar_trans"/>
</dbReference>
<evidence type="ECO:0000256" key="3">
    <source>
        <dbReference type="ARBA" id="ARBA00022679"/>
    </source>
</evidence>
<protein>
    <submittedName>
        <fullName evidence="9">Uncharacterized protein</fullName>
    </submittedName>
</protein>
<evidence type="ECO:0000256" key="5">
    <source>
        <dbReference type="ARBA" id="ARBA00022989"/>
    </source>
</evidence>
<dbReference type="PANTHER" id="PTHR47844:SF1">
    <property type="entry name" value="EXOSTOSIN-LIKE 2"/>
    <property type="match status" value="1"/>
</dbReference>
<dbReference type="EMBL" id="MU839831">
    <property type="protein sequence ID" value="KAK1756719.1"/>
    <property type="molecule type" value="Genomic_DNA"/>
</dbReference>
<gene>
    <name evidence="9" type="ORF">QBC47DRAFT_341437</name>
</gene>
<keyword evidence="10" id="KW-1185">Reference proteome</keyword>
<keyword evidence="5 8" id="KW-1133">Transmembrane helix</keyword>
<feature type="transmembrane region" description="Helical" evidence="8">
    <location>
        <begin position="383"/>
        <end position="402"/>
    </location>
</feature>
<evidence type="ECO:0000256" key="8">
    <source>
        <dbReference type="SAM" id="Phobius"/>
    </source>
</evidence>
<evidence type="ECO:0000313" key="9">
    <source>
        <dbReference type="EMBL" id="KAK1756719.1"/>
    </source>
</evidence>
<reference evidence="9" key="1">
    <citation type="submission" date="2023-06" db="EMBL/GenBank/DDBJ databases">
        <title>Genome-scale phylogeny and comparative genomics of the fungal order Sordariales.</title>
        <authorList>
            <consortium name="Lawrence Berkeley National Laboratory"/>
            <person name="Hensen N."/>
            <person name="Bonometti L."/>
            <person name="Westerberg I."/>
            <person name="Brannstrom I.O."/>
            <person name="Guillou S."/>
            <person name="Cros-Aarteil S."/>
            <person name="Calhoun S."/>
            <person name="Haridas S."/>
            <person name="Kuo A."/>
            <person name="Mondo S."/>
            <person name="Pangilinan J."/>
            <person name="Riley R."/>
            <person name="Labutti K."/>
            <person name="Andreopoulos B."/>
            <person name="Lipzen A."/>
            <person name="Chen C."/>
            <person name="Yanf M."/>
            <person name="Daum C."/>
            <person name="Ng V."/>
            <person name="Clum A."/>
            <person name="Steindorff A."/>
            <person name="Ohm R."/>
            <person name="Martin F."/>
            <person name="Silar P."/>
            <person name="Natvig D."/>
            <person name="Lalanne C."/>
            <person name="Gautier V."/>
            <person name="Ament-Velasquez S.L."/>
            <person name="Kruys A."/>
            <person name="Hutchinson M.I."/>
            <person name="Powell A.J."/>
            <person name="Barry K."/>
            <person name="Miller A.N."/>
            <person name="Grigoriev I.V."/>
            <person name="Debuchy R."/>
            <person name="Gladieux P."/>
            <person name="Thoren M.H."/>
            <person name="Johannesson H."/>
        </authorList>
    </citation>
    <scope>NUCLEOTIDE SEQUENCE</scope>
    <source>
        <strain evidence="9">PSN4</strain>
    </source>
</reference>
<feature type="transmembrane region" description="Helical" evidence="8">
    <location>
        <begin position="334"/>
        <end position="362"/>
    </location>
</feature>
<dbReference type="PANTHER" id="PTHR47844">
    <property type="entry name" value="SYNTHASE CPS1, PUTATIVE (AFU_ORTHOLOGUE AFUA_7G02500)-RELATED"/>
    <property type="match status" value="1"/>
</dbReference>
<dbReference type="AlphaFoldDB" id="A0AAJ0FCN8"/>
<organism evidence="9 10">
    <name type="scientific">Echria macrotheca</name>
    <dbReference type="NCBI Taxonomy" id="438768"/>
    <lineage>
        <taxon>Eukaryota</taxon>
        <taxon>Fungi</taxon>
        <taxon>Dikarya</taxon>
        <taxon>Ascomycota</taxon>
        <taxon>Pezizomycotina</taxon>
        <taxon>Sordariomycetes</taxon>
        <taxon>Sordariomycetidae</taxon>
        <taxon>Sordariales</taxon>
        <taxon>Schizotheciaceae</taxon>
        <taxon>Echria</taxon>
    </lineage>
</organism>
<keyword evidence="6 8" id="KW-0472">Membrane</keyword>
<dbReference type="Pfam" id="PF13641">
    <property type="entry name" value="Glyco_tranf_2_3"/>
    <property type="match status" value="1"/>
</dbReference>
<evidence type="ECO:0000313" key="10">
    <source>
        <dbReference type="Proteomes" id="UP001239445"/>
    </source>
</evidence>
<keyword evidence="7" id="KW-0325">Glycoprotein</keyword>
<sequence length="420" mass="47054">MAMATTLLAPAILLAFWLWGYIDSKISARYSAQYKPYPIRQNPTYTPSRDVSVVSCMLNPEPLFISRLASWLRNDPSEVVLSTRAAFVGKVQAALDSCDFDTSKVRIVVAPDSLPGFRGQMVTGLRAARCPIIAKVDGHILWGDEYLVHMLASFEDPSVGASGGAMTVFIAPERQNPESVTPAEVAATKMLFGAARCCKTDIFAAARFRWIIAGGSVLYRAALVTSDAFVAGFMNDIWHSPFGRRTRLDTGDDTFISRWIARQGYINAAQQLPATDVSRVPKRSAHAFVMQLMRWERSTIQSHLRTVFCAGEVPQVWSHPLVARKTIERLLRDVIAAVHVCAWVVSLLNFPFFTVALLWYYVSRIVSKHRAFFAQYPYMSRHWWAAVGVDYLAIILSPRVWLTLGTEEWHLGEKVSKKTT</sequence>
<comment type="caution">
    <text evidence="9">The sequence shown here is derived from an EMBL/GenBank/DDBJ whole genome shotgun (WGS) entry which is preliminary data.</text>
</comment>
<dbReference type="InterPro" id="IPR052427">
    <property type="entry name" value="Glycosyltrans_GT2/GT47"/>
</dbReference>